<proteinExistence type="predicted"/>
<dbReference type="VEuPathDB" id="FungiDB:PSTT_09766"/>
<dbReference type="Proteomes" id="UP000239156">
    <property type="component" value="Unassembled WGS sequence"/>
</dbReference>
<accession>A0A2S4V725</accession>
<sequence>MIYIITAARHPDRPRGWKRFILYDPWLETLENCLEKFLGSLTKTSEGPITPSDFPCLIINAPGFTIWKEHFINLQEYFIIDRKDTSNQPCLLVVLGGAIRSSFSDLPVLVECYDFFFFDSQEPNKIVTDLTIESMPRIRLLTTKMEGMMTLKQKS</sequence>
<evidence type="ECO:0000313" key="2">
    <source>
        <dbReference type="Proteomes" id="UP000239156"/>
    </source>
</evidence>
<keyword evidence="2" id="KW-1185">Reference proteome</keyword>
<dbReference type="VEuPathDB" id="FungiDB:PSHT_14602"/>
<name>A0A2S4V725_9BASI</name>
<dbReference type="AlphaFoldDB" id="A0A2S4V725"/>
<evidence type="ECO:0000313" key="1">
    <source>
        <dbReference type="EMBL" id="POW05311.1"/>
    </source>
</evidence>
<gene>
    <name evidence="1" type="ORF">PSTT_09766</name>
</gene>
<dbReference type="EMBL" id="PKSL01000100">
    <property type="protein sequence ID" value="POW05311.1"/>
    <property type="molecule type" value="Genomic_DNA"/>
</dbReference>
<dbReference type="InterPro" id="IPR029058">
    <property type="entry name" value="AB_hydrolase_fold"/>
</dbReference>
<dbReference type="Gene3D" id="3.40.50.1820">
    <property type="entry name" value="alpha/beta hydrolase"/>
    <property type="match status" value="1"/>
</dbReference>
<organism evidence="1 2">
    <name type="scientific">Puccinia striiformis</name>
    <dbReference type="NCBI Taxonomy" id="27350"/>
    <lineage>
        <taxon>Eukaryota</taxon>
        <taxon>Fungi</taxon>
        <taxon>Dikarya</taxon>
        <taxon>Basidiomycota</taxon>
        <taxon>Pucciniomycotina</taxon>
        <taxon>Pucciniomycetes</taxon>
        <taxon>Pucciniales</taxon>
        <taxon>Pucciniaceae</taxon>
        <taxon>Puccinia</taxon>
    </lineage>
</organism>
<comment type="caution">
    <text evidence="1">The sequence shown here is derived from an EMBL/GenBank/DDBJ whole genome shotgun (WGS) entry which is preliminary data.</text>
</comment>
<protein>
    <submittedName>
        <fullName evidence="1">Uncharacterized protein</fullName>
    </submittedName>
</protein>
<reference evidence="1" key="1">
    <citation type="submission" date="2017-12" db="EMBL/GenBank/DDBJ databases">
        <title>Gene loss provides genomic basis for host adaptation in cereal stripe rust fungi.</title>
        <authorList>
            <person name="Xia C."/>
        </authorList>
    </citation>
    <scope>NUCLEOTIDE SEQUENCE [LARGE SCALE GENOMIC DNA]</scope>
    <source>
        <strain evidence="1">93-210</strain>
    </source>
</reference>